<dbReference type="RefSeq" id="WP_075082661.1">
    <property type="nucleotide sequence ID" value="NZ_CP042912.1"/>
</dbReference>
<proteinExistence type="predicted"/>
<organism evidence="2 3">
    <name type="scientific">Mariniblastus fucicola</name>
    <dbReference type="NCBI Taxonomy" id="980251"/>
    <lineage>
        <taxon>Bacteria</taxon>
        <taxon>Pseudomonadati</taxon>
        <taxon>Planctomycetota</taxon>
        <taxon>Planctomycetia</taxon>
        <taxon>Pirellulales</taxon>
        <taxon>Pirellulaceae</taxon>
        <taxon>Mariniblastus</taxon>
    </lineage>
</organism>
<reference evidence="2 3" key="1">
    <citation type="submission" date="2019-08" db="EMBL/GenBank/DDBJ databases">
        <title>Deep-cultivation of Planctomycetes and their phenomic and genomic characterization uncovers novel biology.</title>
        <authorList>
            <person name="Wiegand S."/>
            <person name="Jogler M."/>
            <person name="Boedeker C."/>
            <person name="Pinto D."/>
            <person name="Vollmers J."/>
            <person name="Rivas-Marin E."/>
            <person name="Kohn T."/>
            <person name="Peeters S.H."/>
            <person name="Heuer A."/>
            <person name="Rast P."/>
            <person name="Oberbeckmann S."/>
            <person name="Bunk B."/>
            <person name="Jeske O."/>
            <person name="Meyerdierks A."/>
            <person name="Storesund J.E."/>
            <person name="Kallscheuer N."/>
            <person name="Luecker S."/>
            <person name="Lage O.M."/>
            <person name="Pohl T."/>
            <person name="Merkel B.J."/>
            <person name="Hornburger P."/>
            <person name="Mueller R.-W."/>
            <person name="Bruemmer F."/>
            <person name="Labrenz M."/>
            <person name="Spormann A.M."/>
            <person name="Op den Camp H."/>
            <person name="Overmann J."/>
            <person name="Amann R."/>
            <person name="Jetten M.S.M."/>
            <person name="Mascher T."/>
            <person name="Medema M.H."/>
            <person name="Devos D.P."/>
            <person name="Kaster A.-K."/>
            <person name="Ovreas L."/>
            <person name="Rohde M."/>
            <person name="Galperin M.Y."/>
            <person name="Jogler C."/>
        </authorList>
    </citation>
    <scope>NUCLEOTIDE SEQUENCE [LARGE SCALE GENOMIC DNA]</scope>
    <source>
        <strain evidence="2 3">FC18</strain>
    </source>
</reference>
<dbReference type="EMBL" id="CP042912">
    <property type="protein sequence ID" value="QEG20309.1"/>
    <property type="molecule type" value="Genomic_DNA"/>
</dbReference>
<evidence type="ECO:0000313" key="2">
    <source>
        <dbReference type="EMBL" id="QEG20309.1"/>
    </source>
</evidence>
<keyword evidence="3" id="KW-1185">Reference proteome</keyword>
<dbReference type="Gene3D" id="2.60.40.2390">
    <property type="match status" value="1"/>
</dbReference>
<evidence type="ECO:0000313" key="3">
    <source>
        <dbReference type="Proteomes" id="UP000322214"/>
    </source>
</evidence>
<protein>
    <recommendedName>
        <fullName evidence="1">DUF3859 domain-containing protein</fullName>
    </recommendedName>
</protein>
<dbReference type="Pfam" id="PF12975">
    <property type="entry name" value="DUF3859"/>
    <property type="match status" value="1"/>
</dbReference>
<gene>
    <name evidence="2" type="ORF">MFFC18_01560</name>
</gene>
<dbReference type="AlphaFoldDB" id="A0A5B9P492"/>
<accession>A0A5B9P492</accession>
<dbReference type="KEGG" id="mff:MFFC18_01560"/>
<dbReference type="Proteomes" id="UP000322214">
    <property type="component" value="Chromosome"/>
</dbReference>
<evidence type="ECO:0000259" key="1">
    <source>
        <dbReference type="Pfam" id="PF12975"/>
    </source>
</evidence>
<feature type="domain" description="DUF3859" evidence="1">
    <location>
        <begin position="11"/>
        <end position="131"/>
    </location>
</feature>
<sequence>MRKRKPGKQKTPEVRIKTWGIYSQWDRDSKELPQILERTTRVEAVIDIEFGMVVNIVGAKNMPMDFCIDHPGIRDEEGKVRRPFDGTVYVKTNDWDFYLGDTIWEPIEDKLGDWRMTLELDGELIADKTFELVRAESQPDKA</sequence>
<dbReference type="InterPro" id="IPR024331">
    <property type="entry name" value="DUF3859"/>
</dbReference>
<dbReference type="OrthoDB" id="9789349at2"/>
<dbReference type="STRING" id="980251.GCA_001642875_04675"/>
<name>A0A5B9P492_9BACT</name>